<evidence type="ECO:0000313" key="3">
    <source>
        <dbReference type="Proteomes" id="UP000030832"/>
    </source>
</evidence>
<evidence type="ECO:0000313" key="2">
    <source>
        <dbReference type="EMBL" id="KHF38033.1"/>
    </source>
</evidence>
<dbReference type="GO" id="GO:0030170">
    <property type="term" value="F:pyridoxal phosphate binding"/>
    <property type="evidence" value="ECO:0007669"/>
    <property type="project" value="InterPro"/>
</dbReference>
<comment type="caution">
    <text evidence="2">The sequence shown here is derived from an EMBL/GenBank/DDBJ whole genome shotgun (WGS) entry which is preliminary data.</text>
</comment>
<dbReference type="PROSITE" id="PS51340">
    <property type="entry name" value="MOSC"/>
    <property type="match status" value="1"/>
</dbReference>
<dbReference type="InterPro" id="IPR005302">
    <property type="entry name" value="MoCF_Sase_C"/>
</dbReference>
<dbReference type="Pfam" id="PF03476">
    <property type="entry name" value="MOSC_N"/>
    <property type="match status" value="1"/>
</dbReference>
<dbReference type="EMBL" id="JRJU01000055">
    <property type="protein sequence ID" value="KHF38033.1"/>
    <property type="molecule type" value="Genomic_DNA"/>
</dbReference>
<sequence length="242" mass="27876">MLIGQIKEVVRHPVKSLRGENVQTTKIMDYGLYGDRSHAYVDDTKQGNFLTITQFQEMVQYKAKFVGEESMEDYPKVEVITPEGKVFDWEDQELIKEMESKSNRKISTREYTPSHVPIGPIAVEHILLATDASLDKLNELWGKAEVDLRRFRPNLLISLEEKKPFIEEEWIGRRIKIGAEVELQFVGPCKRCMIITVNPDNAERDPSIHKTVIKERNNHFGVYASVVKTGNIHVDDEVHLLD</sequence>
<keyword evidence="3" id="KW-1185">Reference proteome</keyword>
<dbReference type="GO" id="GO:0003824">
    <property type="term" value="F:catalytic activity"/>
    <property type="evidence" value="ECO:0007669"/>
    <property type="project" value="InterPro"/>
</dbReference>
<reference evidence="2 3" key="1">
    <citation type="submission" date="2014-09" db="EMBL/GenBank/DDBJ databases">
        <title>Genome sequencing and annotation of Bacillus Okhensis strain Kh10-101T.</title>
        <authorList>
            <person name="Prakash J.S."/>
        </authorList>
    </citation>
    <scope>NUCLEOTIDE SEQUENCE [LARGE SCALE GENOMIC DNA]</scope>
    <source>
        <strain evidence="3">Kh10-101T</strain>
    </source>
</reference>
<accession>A0A0B0I6D7</accession>
<dbReference type="InterPro" id="IPR011037">
    <property type="entry name" value="Pyrv_Knase-like_insert_dom_sf"/>
</dbReference>
<dbReference type="OrthoDB" id="581532at2"/>
<name>A0A0B0I6D7_9BACI</name>
<dbReference type="eggNOG" id="COG3217">
    <property type="taxonomic scope" value="Bacteria"/>
</dbReference>
<dbReference type="STRING" id="333138.LQ50_23885"/>
<dbReference type="Pfam" id="PF03473">
    <property type="entry name" value="MOSC"/>
    <property type="match status" value="1"/>
</dbReference>
<feature type="domain" description="MOSC" evidence="1">
    <location>
        <begin position="74"/>
        <end position="241"/>
    </location>
</feature>
<proteinExistence type="predicted"/>
<evidence type="ECO:0000259" key="1">
    <source>
        <dbReference type="PROSITE" id="PS51340"/>
    </source>
</evidence>
<dbReference type="Gene3D" id="2.40.33.20">
    <property type="entry name" value="PK beta-barrel domain-like"/>
    <property type="match status" value="1"/>
</dbReference>
<dbReference type="SUPFAM" id="SSF50800">
    <property type="entry name" value="PK beta-barrel domain-like"/>
    <property type="match status" value="1"/>
</dbReference>
<protein>
    <submittedName>
        <fullName evidence="2">Sulfurase</fullName>
    </submittedName>
</protein>
<dbReference type="Proteomes" id="UP000030832">
    <property type="component" value="Unassembled WGS sequence"/>
</dbReference>
<dbReference type="AlphaFoldDB" id="A0A0B0I6D7"/>
<organism evidence="2 3">
    <name type="scientific">Halalkalibacter okhensis</name>
    <dbReference type="NCBI Taxonomy" id="333138"/>
    <lineage>
        <taxon>Bacteria</taxon>
        <taxon>Bacillati</taxon>
        <taxon>Bacillota</taxon>
        <taxon>Bacilli</taxon>
        <taxon>Bacillales</taxon>
        <taxon>Bacillaceae</taxon>
        <taxon>Halalkalibacter</taxon>
    </lineage>
</organism>
<gene>
    <name evidence="2" type="ORF">LQ50_23885</name>
</gene>
<dbReference type="InterPro" id="IPR005303">
    <property type="entry name" value="MOCOS_middle"/>
</dbReference>
<dbReference type="GO" id="GO:0030151">
    <property type="term" value="F:molybdenum ion binding"/>
    <property type="evidence" value="ECO:0007669"/>
    <property type="project" value="InterPro"/>
</dbReference>
<dbReference type="RefSeq" id="WP_034633760.1">
    <property type="nucleotide sequence ID" value="NZ_JRJU01000055.1"/>
</dbReference>